<gene>
    <name evidence="4" type="ORF">GF359_06175</name>
</gene>
<evidence type="ECO:0000259" key="2">
    <source>
        <dbReference type="Pfam" id="PF03781"/>
    </source>
</evidence>
<accession>A0A9D5K9D5</accession>
<dbReference type="EMBL" id="WJKJ01000204">
    <property type="protein sequence ID" value="MBD3364786.1"/>
    <property type="molecule type" value="Genomic_DNA"/>
</dbReference>
<dbReference type="Gene3D" id="3.90.1580.10">
    <property type="entry name" value="paralog of FGE (formylglycine-generating enzyme)"/>
    <property type="match status" value="1"/>
</dbReference>
<dbReference type="InterPro" id="IPR051043">
    <property type="entry name" value="Sulfatase_Mod_Factor_Kinase"/>
</dbReference>
<dbReference type="Proteomes" id="UP000630660">
    <property type="component" value="Unassembled WGS sequence"/>
</dbReference>
<evidence type="ECO:0000259" key="3">
    <source>
        <dbReference type="Pfam" id="PF08308"/>
    </source>
</evidence>
<feature type="domain" description="PEGA" evidence="3">
    <location>
        <begin position="100"/>
        <end position="167"/>
    </location>
</feature>
<organism evidence="4 5">
    <name type="scientific">candidate division WOR-3 bacterium</name>
    <dbReference type="NCBI Taxonomy" id="2052148"/>
    <lineage>
        <taxon>Bacteria</taxon>
        <taxon>Bacteria division WOR-3</taxon>
    </lineage>
</organism>
<proteinExistence type="predicted"/>
<dbReference type="InterPro" id="IPR013229">
    <property type="entry name" value="PEGA"/>
</dbReference>
<name>A0A9D5K9D5_UNCW3</name>
<dbReference type="SUPFAM" id="SSF56436">
    <property type="entry name" value="C-type lectin-like"/>
    <property type="match status" value="1"/>
</dbReference>
<evidence type="ECO:0000313" key="4">
    <source>
        <dbReference type="EMBL" id="MBD3364786.1"/>
    </source>
</evidence>
<dbReference type="InterPro" id="IPR005532">
    <property type="entry name" value="SUMF_dom"/>
</dbReference>
<protein>
    <submittedName>
        <fullName evidence="4">SUMF1/EgtB/PvdO family nonheme iron enzyme</fullName>
    </submittedName>
</protein>
<evidence type="ECO:0000256" key="1">
    <source>
        <dbReference type="SAM" id="MobiDB-lite"/>
    </source>
</evidence>
<dbReference type="InterPro" id="IPR042095">
    <property type="entry name" value="SUMF_sf"/>
</dbReference>
<dbReference type="PROSITE" id="PS51257">
    <property type="entry name" value="PROKAR_LIPOPROTEIN"/>
    <property type="match status" value="1"/>
</dbReference>
<dbReference type="PANTHER" id="PTHR23150:SF19">
    <property type="entry name" value="FORMYLGLYCINE-GENERATING ENZYME"/>
    <property type="match status" value="1"/>
</dbReference>
<dbReference type="AlphaFoldDB" id="A0A9D5K9D5"/>
<dbReference type="Pfam" id="PF08308">
    <property type="entry name" value="PEGA"/>
    <property type="match status" value="1"/>
</dbReference>
<reference evidence="4" key="1">
    <citation type="submission" date="2019-11" db="EMBL/GenBank/DDBJ databases">
        <title>Microbial mats filling the niche in hypersaline microbial mats.</title>
        <authorList>
            <person name="Wong H.L."/>
            <person name="Macleod F.I."/>
            <person name="White R.A. III"/>
            <person name="Burns B.P."/>
        </authorList>
    </citation>
    <scope>NUCLEOTIDE SEQUENCE</scope>
    <source>
        <strain evidence="4">Bin_327</strain>
    </source>
</reference>
<evidence type="ECO:0000313" key="5">
    <source>
        <dbReference type="Proteomes" id="UP000630660"/>
    </source>
</evidence>
<dbReference type="InterPro" id="IPR016187">
    <property type="entry name" value="CTDL_fold"/>
</dbReference>
<sequence length="415" mass="46173">MRYFRKTLPIAGLVALIACDVIDPGDLTGKGFIDIKTLPAGCEVYVNGVKQADTTDCIVDSVPKERDVVVRLVKGDYIDWQDTFDLSNTDTAFIDEVFTGILEVSSTPDGAQIWLADTNTGFTTEYKFEGILAGQWKITLKKYEYLDWEKTVTVRTHETAYADATLETDAAGIEWILIPAGWFAMGSTTDDPDAWPDEFPQHDVYLDAYYISKYEITNAQYAEFLNEHGNTYHGHTCMGITGEGSGIDSAGTTYYVKAGMASYPAIYITWYGAKAFSEWAGGRLPTEAEWEKAARGDDARLYPWGNTYPTNAHANYGKNVNEPTPVGAYPDGESPYGLLDMAGNVTEWISDWYDGDYYEVSPDTNPQGPESGSYPVKRGGNWWFAQTKIRCASRHTDPQDPFLGYDDSGFRPVKD</sequence>
<feature type="domain" description="Sulfatase-modifying factor enzyme-like" evidence="2">
    <location>
        <begin position="174"/>
        <end position="413"/>
    </location>
</feature>
<comment type="caution">
    <text evidence="4">The sequence shown here is derived from an EMBL/GenBank/DDBJ whole genome shotgun (WGS) entry which is preliminary data.</text>
</comment>
<dbReference type="PANTHER" id="PTHR23150">
    <property type="entry name" value="SULFATASE MODIFYING FACTOR 1, 2"/>
    <property type="match status" value="1"/>
</dbReference>
<feature type="region of interest" description="Disordered" evidence="1">
    <location>
        <begin position="395"/>
        <end position="415"/>
    </location>
</feature>
<dbReference type="Pfam" id="PF03781">
    <property type="entry name" value="FGE-sulfatase"/>
    <property type="match status" value="1"/>
</dbReference>
<dbReference type="GO" id="GO:0120147">
    <property type="term" value="F:formylglycine-generating oxidase activity"/>
    <property type="evidence" value="ECO:0007669"/>
    <property type="project" value="TreeGrafter"/>
</dbReference>